<protein>
    <submittedName>
        <fullName evidence="9">OmpA/MotB domain protein</fullName>
    </submittedName>
</protein>
<dbReference type="InterPro" id="IPR006665">
    <property type="entry name" value="OmpA-like"/>
</dbReference>
<evidence type="ECO:0000256" key="5">
    <source>
        <dbReference type="ARBA" id="ARBA00022989"/>
    </source>
</evidence>
<keyword evidence="5" id="KW-1133">Transmembrane helix</keyword>
<dbReference type="PROSITE" id="PS51123">
    <property type="entry name" value="OMPA_2"/>
    <property type="match status" value="1"/>
</dbReference>
<evidence type="ECO:0000256" key="6">
    <source>
        <dbReference type="ARBA" id="ARBA00023136"/>
    </source>
</evidence>
<keyword evidence="4" id="KW-0812">Transmembrane</keyword>
<dbReference type="SUPFAM" id="SSF103088">
    <property type="entry name" value="OmpA-like"/>
    <property type="match status" value="1"/>
</dbReference>
<reference evidence="10" key="1">
    <citation type="submission" date="2007-10" db="EMBL/GenBank/DDBJ databases">
        <title>Complete genome of Alkaliphilus oremlandii OhILAs.</title>
        <authorList>
            <person name="Copeland A."/>
            <person name="Lucas S."/>
            <person name="Lapidus A."/>
            <person name="Barry K."/>
            <person name="Detter J.C."/>
            <person name="Glavina del Rio T."/>
            <person name="Hammon N."/>
            <person name="Israni S."/>
            <person name="Dalin E."/>
            <person name="Tice H."/>
            <person name="Pitluck S."/>
            <person name="Chain P."/>
            <person name="Malfatti S."/>
            <person name="Shin M."/>
            <person name="Vergez L."/>
            <person name="Schmutz J."/>
            <person name="Larimer F."/>
            <person name="Land M."/>
            <person name="Hauser L."/>
            <person name="Kyrpides N."/>
            <person name="Mikhailova N."/>
            <person name="Stolz J.F."/>
            <person name="Dawson A."/>
            <person name="Fisher E."/>
            <person name="Crable B."/>
            <person name="Perera E."/>
            <person name="Lisak J."/>
            <person name="Ranganathan M."/>
            <person name="Basu P."/>
            <person name="Richardson P."/>
        </authorList>
    </citation>
    <scope>NUCLEOTIDE SEQUENCE [LARGE SCALE GENOMIC DNA]</scope>
    <source>
        <strain evidence="10">OhILAs</strain>
    </source>
</reference>
<dbReference type="AlphaFoldDB" id="A8MHE8"/>
<dbReference type="KEGG" id="aoe:Clos_1491"/>
<evidence type="ECO:0000256" key="1">
    <source>
        <dbReference type="ARBA" id="ARBA00004162"/>
    </source>
</evidence>
<comment type="similarity">
    <text evidence="2">Belongs to the MotB family.</text>
</comment>
<dbReference type="eggNOG" id="COG1360">
    <property type="taxonomic scope" value="Bacteria"/>
</dbReference>
<keyword evidence="10" id="KW-1185">Reference proteome</keyword>
<evidence type="ECO:0000256" key="3">
    <source>
        <dbReference type="ARBA" id="ARBA00022475"/>
    </source>
</evidence>
<gene>
    <name evidence="9" type="ordered locus">Clos_1491</name>
</gene>
<evidence type="ECO:0000313" key="9">
    <source>
        <dbReference type="EMBL" id="ABW19035.1"/>
    </source>
</evidence>
<dbReference type="GO" id="GO:0005886">
    <property type="term" value="C:plasma membrane"/>
    <property type="evidence" value="ECO:0007669"/>
    <property type="project" value="UniProtKB-SubCell"/>
</dbReference>
<dbReference type="Pfam" id="PF13677">
    <property type="entry name" value="MotB_plug"/>
    <property type="match status" value="1"/>
</dbReference>
<accession>A8MHE8</accession>
<feature type="domain" description="OmpA-like" evidence="8">
    <location>
        <begin position="122"/>
        <end position="247"/>
    </location>
</feature>
<dbReference type="RefSeq" id="WP_012159347.1">
    <property type="nucleotide sequence ID" value="NC_009922.1"/>
</dbReference>
<organism evidence="9 10">
    <name type="scientific">Alkaliphilus oremlandii (strain OhILAs)</name>
    <name type="common">Clostridium oremlandii (strain OhILAs)</name>
    <dbReference type="NCBI Taxonomy" id="350688"/>
    <lineage>
        <taxon>Bacteria</taxon>
        <taxon>Bacillati</taxon>
        <taxon>Bacillota</taxon>
        <taxon>Clostridia</taxon>
        <taxon>Peptostreptococcales</taxon>
        <taxon>Natronincolaceae</taxon>
        <taxon>Alkaliphilus</taxon>
    </lineage>
</organism>
<evidence type="ECO:0000256" key="7">
    <source>
        <dbReference type="PROSITE-ProRule" id="PRU00473"/>
    </source>
</evidence>
<dbReference type="STRING" id="350688.Clos_1491"/>
<dbReference type="Proteomes" id="UP000000269">
    <property type="component" value="Chromosome"/>
</dbReference>
<dbReference type="OrthoDB" id="9815217at2"/>
<proteinExistence type="inferred from homology"/>
<dbReference type="Pfam" id="PF00691">
    <property type="entry name" value="OmpA"/>
    <property type="match status" value="1"/>
</dbReference>
<dbReference type="CDD" id="cd07185">
    <property type="entry name" value="OmpA_C-like"/>
    <property type="match status" value="1"/>
</dbReference>
<dbReference type="HOGENOM" id="CLU_016890_0_0_9"/>
<dbReference type="PANTHER" id="PTHR30329:SF21">
    <property type="entry name" value="LIPOPROTEIN YIAD-RELATED"/>
    <property type="match status" value="1"/>
</dbReference>
<sequence length="254" mass="29039">MARKKQQEDQPAGAPLWMTTYSDMVTLLLCFFVLLFAFSTVETQKFDQLMQSLQNAIGVSSSGILDGGNTLFPNDFIDQSLMGDLTAGQRNELENFRELQETLESYLQEYDLETEVLVSQESRGLMLRFQDNVLFDPGKAELKPRSKEILQDIAEFLRSPELKDKDIRVEGHTDTVKVNPTSIYPTNWELSTGRASNVVRYFIEEIDMDPERFSIAGYGEYQPIAPNDTVENKSKNRRVDIVILRSEYIVPKSQ</sequence>
<comment type="subcellular location">
    <subcellularLocation>
        <location evidence="1">Cell membrane</location>
        <topology evidence="1">Single-pass membrane protein</topology>
    </subcellularLocation>
</comment>
<evidence type="ECO:0000256" key="4">
    <source>
        <dbReference type="ARBA" id="ARBA00022692"/>
    </source>
</evidence>
<dbReference type="InterPro" id="IPR036737">
    <property type="entry name" value="OmpA-like_sf"/>
</dbReference>
<keyword evidence="3" id="KW-1003">Cell membrane</keyword>
<keyword evidence="6 7" id="KW-0472">Membrane</keyword>
<dbReference type="Gene3D" id="3.30.1330.60">
    <property type="entry name" value="OmpA-like domain"/>
    <property type="match status" value="1"/>
</dbReference>
<evidence type="ECO:0000313" key="10">
    <source>
        <dbReference type="Proteomes" id="UP000000269"/>
    </source>
</evidence>
<dbReference type="InterPro" id="IPR050330">
    <property type="entry name" value="Bact_OuterMem_StrucFunc"/>
</dbReference>
<evidence type="ECO:0000259" key="8">
    <source>
        <dbReference type="PROSITE" id="PS51123"/>
    </source>
</evidence>
<name>A8MHE8_ALKOO</name>
<dbReference type="InterPro" id="IPR025713">
    <property type="entry name" value="MotB-like_N_dom"/>
</dbReference>
<evidence type="ECO:0000256" key="2">
    <source>
        <dbReference type="ARBA" id="ARBA00008914"/>
    </source>
</evidence>
<dbReference type="PANTHER" id="PTHR30329">
    <property type="entry name" value="STATOR ELEMENT OF FLAGELLAR MOTOR COMPLEX"/>
    <property type="match status" value="1"/>
</dbReference>
<dbReference type="EMBL" id="CP000853">
    <property type="protein sequence ID" value="ABW19035.1"/>
    <property type="molecule type" value="Genomic_DNA"/>
</dbReference>